<name>A0A542X9W6_9MICO</name>
<proteinExistence type="predicted"/>
<dbReference type="InterPro" id="IPR002881">
    <property type="entry name" value="DUF58"/>
</dbReference>
<keyword evidence="4" id="KW-1185">Reference proteome</keyword>
<evidence type="ECO:0000313" key="3">
    <source>
        <dbReference type="EMBL" id="TQL32627.1"/>
    </source>
</evidence>
<evidence type="ECO:0000313" key="4">
    <source>
        <dbReference type="Proteomes" id="UP000318336"/>
    </source>
</evidence>
<dbReference type="PANTHER" id="PTHR33608:SF14">
    <property type="entry name" value="POSSIBLE CONSERVED SECRETED PROTEIN"/>
    <property type="match status" value="1"/>
</dbReference>
<dbReference type="Pfam" id="PF01882">
    <property type="entry name" value="DUF58"/>
    <property type="match status" value="1"/>
</dbReference>
<feature type="domain" description="DUF58" evidence="2">
    <location>
        <begin position="214"/>
        <end position="379"/>
    </location>
</feature>
<gene>
    <name evidence="3" type="ORF">FB554_0759</name>
</gene>
<protein>
    <submittedName>
        <fullName evidence="3">Uncharacterized protein (DUF58 family)</fullName>
    </submittedName>
</protein>
<organism evidence="3 4">
    <name type="scientific">Barrientosiimonas humi</name>
    <dbReference type="NCBI Taxonomy" id="999931"/>
    <lineage>
        <taxon>Bacteria</taxon>
        <taxon>Bacillati</taxon>
        <taxon>Actinomycetota</taxon>
        <taxon>Actinomycetes</taxon>
        <taxon>Micrococcales</taxon>
        <taxon>Dermacoccaceae</taxon>
        <taxon>Barrientosiimonas</taxon>
    </lineage>
</organism>
<dbReference type="OrthoDB" id="9776116at2"/>
<dbReference type="Proteomes" id="UP000318336">
    <property type="component" value="Unassembled WGS sequence"/>
</dbReference>
<dbReference type="EMBL" id="VFOK01000001">
    <property type="protein sequence ID" value="TQL32627.1"/>
    <property type="molecule type" value="Genomic_DNA"/>
</dbReference>
<accession>A0A542X9W6</accession>
<feature type="region of interest" description="Disordered" evidence="1">
    <location>
        <begin position="193"/>
        <end position="212"/>
    </location>
</feature>
<comment type="caution">
    <text evidence="3">The sequence shown here is derived from an EMBL/GenBank/DDBJ whole genome shotgun (WGS) entry which is preliminary data.</text>
</comment>
<evidence type="ECO:0000259" key="2">
    <source>
        <dbReference type="Pfam" id="PF01882"/>
    </source>
</evidence>
<dbReference type="AlphaFoldDB" id="A0A542X9W6"/>
<sequence length="448" mass="48837">MSQTGPLGYRRDVTASRTAIQRWRPTPTLLQALATAVLAGAAAALTRRVDLLVLATPFVVVLAWSLATRPTRAPRLTVELQPAVLHEGGSARWSMELTDVGDADQVVTTVEGRRFLDTDPPFGEIVTPVDGDTARQDITVRALRWGAQRLGGTAVTAVSPWNAYRFGPIDVTPPTLQVTPGALLFDLDATTPHPQGLVGQNRSRRRGDGSEFADIRPFQAGDRLRRIHWPVSARTGELHVRTTYAEEDAEVHLVLDASVDVGTSEGVDGAASSLDRGVRAAAALAQHLLRRGERVELTVHAPDPLHVALGVGLRQHRRILDTLSRVHVDVAGLGRRTRRPRPLRAGPGALVIVLTPLVDEEHTGFVLRLAAHGHSVIVVDCLPPDARIGRSDDPLVGLAWRLRQLERGLEIDRIRRLGLPVVPWRGPGSLDQVLRQLSARPRPRVRAR</sequence>
<evidence type="ECO:0000256" key="1">
    <source>
        <dbReference type="SAM" id="MobiDB-lite"/>
    </source>
</evidence>
<dbReference type="PANTHER" id="PTHR33608">
    <property type="entry name" value="BLL2464 PROTEIN"/>
    <property type="match status" value="1"/>
</dbReference>
<reference evidence="3 4" key="1">
    <citation type="submission" date="2019-06" db="EMBL/GenBank/DDBJ databases">
        <title>Sequencing the genomes of 1000 actinobacteria strains.</title>
        <authorList>
            <person name="Klenk H.-P."/>
        </authorList>
    </citation>
    <scope>NUCLEOTIDE SEQUENCE [LARGE SCALE GENOMIC DNA]</scope>
    <source>
        <strain evidence="3 4">DSM 24617</strain>
    </source>
</reference>
<dbReference type="RefSeq" id="WP_142004693.1">
    <property type="nucleotide sequence ID" value="NZ_CAJTBP010000001.1"/>
</dbReference>